<dbReference type="UniPathway" id="UPA00705"/>
<dbReference type="GO" id="GO:0005743">
    <property type="term" value="C:mitochondrial inner membrane"/>
    <property type="evidence" value="ECO:0007669"/>
    <property type="project" value="UniProtKB-SubCell"/>
</dbReference>
<dbReference type="OrthoDB" id="9974841at2759"/>
<keyword evidence="9 11" id="KW-0472">Membrane</keyword>
<dbReference type="HOGENOM" id="CLU_2171638_0_0_1"/>
<evidence type="ECO:0000256" key="6">
    <source>
        <dbReference type="ARBA" id="ARBA00022946"/>
    </source>
</evidence>
<evidence type="ECO:0000313" key="12">
    <source>
        <dbReference type="EMBL" id="EFY88199.1"/>
    </source>
</evidence>
<feature type="transmembrane region" description="Helical" evidence="11">
    <location>
        <begin position="51"/>
        <end position="72"/>
    </location>
</feature>
<dbReference type="InParanoid" id="E9E7F7"/>
<dbReference type="Proteomes" id="UP000002499">
    <property type="component" value="Unassembled WGS sequence"/>
</dbReference>
<evidence type="ECO:0000256" key="7">
    <source>
        <dbReference type="ARBA" id="ARBA00022989"/>
    </source>
</evidence>
<dbReference type="AlphaFoldDB" id="E9E7F7"/>
<dbReference type="STRING" id="655827.E9E7F7"/>
<dbReference type="InterPro" id="IPR004202">
    <property type="entry name" value="COX7C/Cox8"/>
</dbReference>
<evidence type="ECO:0000256" key="8">
    <source>
        <dbReference type="ARBA" id="ARBA00023128"/>
    </source>
</evidence>
<comment type="subcellular location">
    <subcellularLocation>
        <location evidence="1">Mitochondrion inner membrane</location>
        <topology evidence="1">Single-pass membrane protein</topology>
    </subcellularLocation>
</comment>
<comment type="similarity">
    <text evidence="3">Belongs to the cytochrome c oxidase VIIc family.</text>
</comment>
<keyword evidence="4 11" id="KW-0812">Transmembrane</keyword>
<dbReference type="GO" id="GO:0006123">
    <property type="term" value="P:mitochondrial electron transport, cytochrome c to oxygen"/>
    <property type="evidence" value="ECO:0007669"/>
    <property type="project" value="InterPro"/>
</dbReference>
<evidence type="ECO:0000256" key="9">
    <source>
        <dbReference type="ARBA" id="ARBA00023136"/>
    </source>
</evidence>
<dbReference type="eggNOG" id="ENOG502SSI3">
    <property type="taxonomic scope" value="Eukaryota"/>
</dbReference>
<dbReference type="InterPro" id="IPR036636">
    <property type="entry name" value="COX7C/Cox8_sf"/>
</dbReference>
<dbReference type="Pfam" id="PF02935">
    <property type="entry name" value="COX7C"/>
    <property type="match status" value="1"/>
</dbReference>
<dbReference type="PANTHER" id="PTHR13313">
    <property type="entry name" value="CYTOCHROME C OXIDASE SUBUNIT VIIC"/>
    <property type="match status" value="1"/>
</dbReference>
<keyword evidence="7 11" id="KW-1133">Transmembrane helix</keyword>
<reference evidence="12 13" key="1">
    <citation type="journal article" date="2011" name="PLoS Genet.">
        <title>Genome sequencing and comparative transcriptomics of the model entomopathogenic fungi Metarhizium anisopliae and M. acridum.</title>
        <authorList>
            <person name="Gao Q."/>
            <person name="Jin K."/>
            <person name="Ying S.H."/>
            <person name="Zhang Y."/>
            <person name="Xiao G."/>
            <person name="Shang Y."/>
            <person name="Duan Z."/>
            <person name="Hu X."/>
            <person name="Xie X.Q."/>
            <person name="Zhou G."/>
            <person name="Peng G."/>
            <person name="Luo Z."/>
            <person name="Huang W."/>
            <person name="Wang B."/>
            <person name="Fang W."/>
            <person name="Wang S."/>
            <person name="Zhong Y."/>
            <person name="Ma L.J."/>
            <person name="St Leger R.J."/>
            <person name="Zhao G.P."/>
            <person name="Pei Y."/>
            <person name="Feng M.G."/>
            <person name="Xia Y."/>
            <person name="Wang C."/>
        </authorList>
    </citation>
    <scope>NUCLEOTIDE SEQUENCE [LARGE SCALE GENOMIC DNA]</scope>
    <source>
        <strain evidence="12 13">CQMa 102</strain>
    </source>
</reference>
<evidence type="ECO:0000256" key="4">
    <source>
        <dbReference type="ARBA" id="ARBA00022692"/>
    </source>
</evidence>
<dbReference type="PANTHER" id="PTHR13313:SF0">
    <property type="entry name" value="CYTOCHROME C OXIDASE SUBUNIT 7C, MITOCHONDRIAL"/>
    <property type="match status" value="1"/>
</dbReference>
<organism evidence="13">
    <name type="scientific">Metarhizium acridum (strain CQMa 102)</name>
    <dbReference type="NCBI Taxonomy" id="655827"/>
    <lineage>
        <taxon>Eukaryota</taxon>
        <taxon>Fungi</taxon>
        <taxon>Dikarya</taxon>
        <taxon>Ascomycota</taxon>
        <taxon>Pezizomycotina</taxon>
        <taxon>Sordariomycetes</taxon>
        <taxon>Hypocreomycetidae</taxon>
        <taxon>Hypocreales</taxon>
        <taxon>Clavicipitaceae</taxon>
        <taxon>Metarhizium</taxon>
    </lineage>
</organism>
<name>E9E7F7_METAQ</name>
<dbReference type="EMBL" id="GL698515">
    <property type="protein sequence ID" value="EFY88199.1"/>
    <property type="molecule type" value="Genomic_DNA"/>
</dbReference>
<protein>
    <recommendedName>
        <fullName evidence="10">Cytochrome c oxidase subunit 8, mitochondrial</fullName>
    </recommendedName>
</protein>
<keyword evidence="13" id="KW-1185">Reference proteome</keyword>
<comment type="pathway">
    <text evidence="2">Energy metabolism; oxidative phosphorylation.</text>
</comment>
<dbReference type="OMA" id="RSKWFGA"/>
<proteinExistence type="inferred from homology"/>
<evidence type="ECO:0000256" key="2">
    <source>
        <dbReference type="ARBA" id="ARBA00004673"/>
    </source>
</evidence>
<evidence type="ECO:0000256" key="3">
    <source>
        <dbReference type="ARBA" id="ARBA00010514"/>
    </source>
</evidence>
<dbReference type="Gene3D" id="4.10.49.10">
    <property type="entry name" value="Cytochrome c oxidase subunit VIIc"/>
    <property type="match status" value="1"/>
</dbReference>
<evidence type="ECO:0000256" key="10">
    <source>
        <dbReference type="ARBA" id="ARBA00071004"/>
    </source>
</evidence>
<evidence type="ECO:0000256" key="11">
    <source>
        <dbReference type="SAM" id="Phobius"/>
    </source>
</evidence>
<evidence type="ECO:0000313" key="13">
    <source>
        <dbReference type="Proteomes" id="UP000002499"/>
    </source>
</evidence>
<accession>E9E7F7</accession>
<evidence type="ECO:0000256" key="5">
    <source>
        <dbReference type="ARBA" id="ARBA00022792"/>
    </source>
</evidence>
<dbReference type="GO" id="GO:0045277">
    <property type="term" value="C:respiratory chain complex IV"/>
    <property type="evidence" value="ECO:0007669"/>
    <property type="project" value="InterPro"/>
</dbReference>
<dbReference type="FunFam" id="4.10.49.10:FF:000001">
    <property type="entry name" value="Cytochrome c oxidase subunit 7C"/>
    <property type="match status" value="1"/>
</dbReference>
<keyword evidence="6" id="KW-0809">Transit peptide</keyword>
<evidence type="ECO:0000256" key="1">
    <source>
        <dbReference type="ARBA" id="ARBA00004434"/>
    </source>
</evidence>
<gene>
    <name evidence="12" type="ORF">MAC_05805</name>
</gene>
<keyword evidence="8" id="KW-0496">Mitochondrion</keyword>
<keyword evidence="5" id="KW-0999">Mitochondrion inner membrane</keyword>
<sequence>MLSRAAARTTTSLVSRRGFHATRARMSSPYHYPEGPYTNIPFNPRSKWFGAGYWAFMATGFLAPFGIAGASFRRLGNMVPAVDTNEKIQSTRPTRSSKLAIRGQDLMIGY</sequence>